<dbReference type="EMBL" id="CM007656">
    <property type="protein sequence ID" value="ONI01346.1"/>
    <property type="molecule type" value="Genomic_DNA"/>
</dbReference>
<protein>
    <submittedName>
        <fullName evidence="1">Uncharacterized protein</fullName>
    </submittedName>
</protein>
<dbReference type="Proteomes" id="UP000006882">
    <property type="component" value="Chromosome G6"/>
</dbReference>
<gene>
    <name evidence="1" type="ORF">PRUPE_6G134700</name>
</gene>
<organism evidence="1 2">
    <name type="scientific">Prunus persica</name>
    <name type="common">Peach</name>
    <name type="synonym">Amygdalus persica</name>
    <dbReference type="NCBI Taxonomy" id="3760"/>
    <lineage>
        <taxon>Eukaryota</taxon>
        <taxon>Viridiplantae</taxon>
        <taxon>Streptophyta</taxon>
        <taxon>Embryophyta</taxon>
        <taxon>Tracheophyta</taxon>
        <taxon>Spermatophyta</taxon>
        <taxon>Magnoliopsida</taxon>
        <taxon>eudicotyledons</taxon>
        <taxon>Gunneridae</taxon>
        <taxon>Pentapetalae</taxon>
        <taxon>rosids</taxon>
        <taxon>fabids</taxon>
        <taxon>Rosales</taxon>
        <taxon>Rosaceae</taxon>
        <taxon>Amygdaloideae</taxon>
        <taxon>Amygdaleae</taxon>
        <taxon>Prunus</taxon>
    </lineage>
</organism>
<evidence type="ECO:0000313" key="2">
    <source>
        <dbReference type="Proteomes" id="UP000006882"/>
    </source>
</evidence>
<keyword evidence="2" id="KW-1185">Reference proteome</keyword>
<name>A0A251NPV6_PRUPE</name>
<dbReference type="AlphaFoldDB" id="A0A251NPV6"/>
<accession>A0A251NPV6</accession>
<dbReference type="Gramene" id="ONI01346">
    <property type="protein sequence ID" value="ONI01346"/>
    <property type="gene ID" value="PRUPE_6G134700"/>
</dbReference>
<sequence>MKSTLPTPPCCTAPQMVEAPICLAEPCSLQRDKHVPFCTPLKEKKYGTTWPATTTSQWHPCANANCQTAIKQKRKIQGAPDFLRTAVRHLPWKALLEGVHVAYFTKEISDIFHIPLYHMLYYIKLLTFINITV</sequence>
<evidence type="ECO:0000313" key="1">
    <source>
        <dbReference type="EMBL" id="ONI01346.1"/>
    </source>
</evidence>
<proteinExistence type="predicted"/>
<reference evidence="1 2" key="1">
    <citation type="journal article" date="2013" name="Nat. Genet.">
        <title>The high-quality draft genome of peach (Prunus persica) identifies unique patterns of genetic diversity, domestication and genome evolution.</title>
        <authorList>
            <consortium name="International Peach Genome Initiative"/>
            <person name="Verde I."/>
            <person name="Abbott A.G."/>
            <person name="Scalabrin S."/>
            <person name="Jung S."/>
            <person name="Shu S."/>
            <person name="Marroni F."/>
            <person name="Zhebentyayeva T."/>
            <person name="Dettori M.T."/>
            <person name="Grimwood J."/>
            <person name="Cattonaro F."/>
            <person name="Zuccolo A."/>
            <person name="Rossini L."/>
            <person name="Jenkins J."/>
            <person name="Vendramin E."/>
            <person name="Meisel L.A."/>
            <person name="Decroocq V."/>
            <person name="Sosinski B."/>
            <person name="Prochnik S."/>
            <person name="Mitros T."/>
            <person name="Policriti A."/>
            <person name="Cipriani G."/>
            <person name="Dondini L."/>
            <person name="Ficklin S."/>
            <person name="Goodstein D.M."/>
            <person name="Xuan P."/>
            <person name="Del Fabbro C."/>
            <person name="Aramini V."/>
            <person name="Copetti D."/>
            <person name="Gonzalez S."/>
            <person name="Horner D.S."/>
            <person name="Falchi R."/>
            <person name="Lucas S."/>
            <person name="Mica E."/>
            <person name="Maldonado J."/>
            <person name="Lazzari B."/>
            <person name="Bielenberg D."/>
            <person name="Pirona R."/>
            <person name="Miculan M."/>
            <person name="Barakat A."/>
            <person name="Testolin R."/>
            <person name="Stella A."/>
            <person name="Tartarini S."/>
            <person name="Tonutti P."/>
            <person name="Arus P."/>
            <person name="Orellana A."/>
            <person name="Wells C."/>
            <person name="Main D."/>
            <person name="Vizzotto G."/>
            <person name="Silva H."/>
            <person name="Salamini F."/>
            <person name="Schmutz J."/>
            <person name="Morgante M."/>
            <person name="Rokhsar D.S."/>
        </authorList>
    </citation>
    <scope>NUCLEOTIDE SEQUENCE [LARGE SCALE GENOMIC DNA]</scope>
    <source>
        <strain evidence="2">cv. Nemared</strain>
    </source>
</reference>